<keyword evidence="1" id="KW-0175">Coiled coil</keyword>
<comment type="caution">
    <text evidence="2">The sequence shown here is derived from an EMBL/GenBank/DDBJ whole genome shotgun (WGS) entry which is preliminary data.</text>
</comment>
<dbReference type="EMBL" id="WLYL01000001">
    <property type="protein sequence ID" value="MTD09914.1"/>
    <property type="molecule type" value="Genomic_DNA"/>
</dbReference>
<proteinExistence type="predicted"/>
<name>A0A6L6GDE8_9GAMM</name>
<organism evidence="2 3">
    <name type="scientific">Acinetobacter faecalis</name>
    <dbReference type="NCBI Taxonomy" id="2665161"/>
    <lineage>
        <taxon>Bacteria</taxon>
        <taxon>Pseudomonadati</taxon>
        <taxon>Pseudomonadota</taxon>
        <taxon>Gammaproteobacteria</taxon>
        <taxon>Moraxellales</taxon>
        <taxon>Moraxellaceae</taxon>
        <taxon>Acinetobacter</taxon>
    </lineage>
</organism>
<evidence type="ECO:0000313" key="3">
    <source>
        <dbReference type="Proteomes" id="UP000473854"/>
    </source>
</evidence>
<dbReference type="Proteomes" id="UP000473854">
    <property type="component" value="Unassembled WGS sequence"/>
</dbReference>
<protein>
    <submittedName>
        <fullName evidence="2">Uncharacterized protein</fullName>
    </submittedName>
</protein>
<dbReference type="AlphaFoldDB" id="A0A6L6GDE8"/>
<accession>A0A6L6GDE8</accession>
<gene>
    <name evidence="2" type="ORF">GIX10_00390</name>
</gene>
<evidence type="ECO:0000256" key="1">
    <source>
        <dbReference type="SAM" id="Coils"/>
    </source>
</evidence>
<dbReference type="RefSeq" id="WP_154771592.1">
    <property type="nucleotide sequence ID" value="NZ_WLYL01000001.1"/>
</dbReference>
<evidence type="ECO:0000313" key="2">
    <source>
        <dbReference type="EMBL" id="MTD09914.1"/>
    </source>
</evidence>
<sequence>MNIIYMIIAFVVISLIQFGCYSNVKDQRDTIESKTVAKYEKQIAEDKEAQRIALEKVNEELFIVSNELEAEKQNIKIEFRDIRHETQKIITDRIYTECKLTNDGLRILNRAIETANTSKPDD</sequence>
<feature type="coiled-coil region" evidence="1">
    <location>
        <begin position="54"/>
        <end position="85"/>
    </location>
</feature>
<reference evidence="2 3" key="1">
    <citation type="submission" date="2019-11" db="EMBL/GenBank/DDBJ databases">
        <authorList>
            <person name="An D."/>
        </authorList>
    </citation>
    <scope>NUCLEOTIDE SEQUENCE [LARGE SCALE GENOMIC DNA]</scope>
    <source>
        <strain evidence="2 3">YIM 103518</strain>
    </source>
</reference>